<gene>
    <name evidence="5" type="ORF">DQG23_07970</name>
</gene>
<comment type="cofactor">
    <cofactor evidence="1">
        <name>Mg(2+)</name>
        <dbReference type="ChEBI" id="CHEBI:18420"/>
    </cofactor>
</comment>
<dbReference type="InterPro" id="IPR029017">
    <property type="entry name" value="Enolase-like_N"/>
</dbReference>
<dbReference type="Pfam" id="PF02746">
    <property type="entry name" value="MR_MLE_N"/>
    <property type="match status" value="1"/>
</dbReference>
<dbReference type="SFLD" id="SFLDG00179">
    <property type="entry name" value="mandelate_racemase"/>
    <property type="match status" value="1"/>
</dbReference>
<dbReference type="SMART" id="SM00922">
    <property type="entry name" value="MR_MLE"/>
    <property type="match status" value="1"/>
</dbReference>
<keyword evidence="2" id="KW-0479">Metal-binding</keyword>
<evidence type="ECO:0000256" key="1">
    <source>
        <dbReference type="ARBA" id="ARBA00001946"/>
    </source>
</evidence>
<dbReference type="SUPFAM" id="SSF54826">
    <property type="entry name" value="Enolase N-terminal domain-like"/>
    <property type="match status" value="1"/>
</dbReference>
<evidence type="ECO:0000313" key="5">
    <source>
        <dbReference type="EMBL" id="RAV21968.1"/>
    </source>
</evidence>
<evidence type="ECO:0000259" key="4">
    <source>
        <dbReference type="SMART" id="SM00922"/>
    </source>
</evidence>
<dbReference type="OrthoDB" id="9775391at2"/>
<dbReference type="InterPro" id="IPR013341">
    <property type="entry name" value="Mandelate_racemase_N_dom"/>
</dbReference>
<dbReference type="GO" id="GO:0016052">
    <property type="term" value="P:carbohydrate catabolic process"/>
    <property type="evidence" value="ECO:0007669"/>
    <property type="project" value="TreeGrafter"/>
</dbReference>
<sequence>MKITEVETIYLKLPDIDASRCDGTQDTLVIRIHTDEGITGIGEIDSSPVVAKAVVDAPASHSIATGLRSLLIGENPIEVERLWDKMYRGTIYFGRSGPALHAISGVDMALWDILGKTMNRPVSEMLGGVYNRRLKAYASALMPDTIEEAAAQAEQYARQGYKAMKFGWGPIGRDAKFDELQIKAIRSAVGNDIDIMIDAGLAWDLKGALKMAEIYEKYGVYWLEEPLHSNDIAGYRELADRSSLNIAGGEQESGRLAFQRLLDEGHLDIIQPDLGRCGGLTEGKKIAYMAYDKHKKVVPHAFKTGILVAASTHFAASIPNGFMIEYTVSDSPLSRDLVHRPIEFRDGYVTVPLDSPGLGVEMDEKVVNRFRVN</sequence>
<proteinExistence type="predicted"/>
<dbReference type="Pfam" id="PF13378">
    <property type="entry name" value="MR_MLE_C"/>
    <property type="match status" value="1"/>
</dbReference>
<reference evidence="5 6" key="1">
    <citation type="journal article" date="2009" name="Int. J. Syst. Evol. Microbiol.">
        <title>Paenibacillus contaminans sp. nov., isolated from a contaminated laboratory plate.</title>
        <authorList>
            <person name="Chou J.H."/>
            <person name="Lee J.H."/>
            <person name="Lin M.C."/>
            <person name="Chang P.S."/>
            <person name="Arun A.B."/>
            <person name="Young C.C."/>
            <person name="Chen W.M."/>
        </authorList>
    </citation>
    <scope>NUCLEOTIDE SEQUENCE [LARGE SCALE GENOMIC DNA]</scope>
    <source>
        <strain evidence="5 6">CKOBP-6</strain>
    </source>
</reference>
<organism evidence="5 6">
    <name type="scientific">Paenibacillus contaminans</name>
    <dbReference type="NCBI Taxonomy" id="450362"/>
    <lineage>
        <taxon>Bacteria</taxon>
        <taxon>Bacillati</taxon>
        <taxon>Bacillota</taxon>
        <taxon>Bacilli</taxon>
        <taxon>Bacillales</taxon>
        <taxon>Paenibacillaceae</taxon>
        <taxon>Paenibacillus</taxon>
    </lineage>
</organism>
<comment type="caution">
    <text evidence="5">The sequence shown here is derived from an EMBL/GenBank/DDBJ whole genome shotgun (WGS) entry which is preliminary data.</text>
</comment>
<dbReference type="GO" id="GO:0016836">
    <property type="term" value="F:hydro-lyase activity"/>
    <property type="evidence" value="ECO:0007669"/>
    <property type="project" value="TreeGrafter"/>
</dbReference>
<dbReference type="Gene3D" id="3.20.20.120">
    <property type="entry name" value="Enolase-like C-terminal domain"/>
    <property type="match status" value="1"/>
</dbReference>
<feature type="domain" description="Mandelate racemase/muconate lactonizing enzyme C-terminal" evidence="4">
    <location>
        <begin position="146"/>
        <end position="245"/>
    </location>
</feature>
<dbReference type="CDD" id="cd03316">
    <property type="entry name" value="MR_like"/>
    <property type="match status" value="1"/>
</dbReference>
<dbReference type="GO" id="GO:0000287">
    <property type="term" value="F:magnesium ion binding"/>
    <property type="evidence" value="ECO:0007669"/>
    <property type="project" value="TreeGrafter"/>
</dbReference>
<dbReference type="InterPro" id="IPR046945">
    <property type="entry name" value="RHMD-like"/>
</dbReference>
<dbReference type="PANTHER" id="PTHR13794">
    <property type="entry name" value="ENOLASE SUPERFAMILY, MANDELATE RACEMASE"/>
    <property type="match status" value="1"/>
</dbReference>
<name>A0A329MRM2_9BACL</name>
<evidence type="ECO:0000256" key="2">
    <source>
        <dbReference type="ARBA" id="ARBA00022723"/>
    </source>
</evidence>
<keyword evidence="6" id="KW-1185">Reference proteome</keyword>
<dbReference type="EMBL" id="QMFB01000003">
    <property type="protein sequence ID" value="RAV21968.1"/>
    <property type="molecule type" value="Genomic_DNA"/>
</dbReference>
<dbReference type="AlphaFoldDB" id="A0A329MRM2"/>
<dbReference type="InterPro" id="IPR013342">
    <property type="entry name" value="Mandelate_racemase_C"/>
</dbReference>
<dbReference type="InterPro" id="IPR036849">
    <property type="entry name" value="Enolase-like_C_sf"/>
</dbReference>
<evidence type="ECO:0000313" key="6">
    <source>
        <dbReference type="Proteomes" id="UP000250369"/>
    </source>
</evidence>
<accession>A0A329MRM2</accession>
<dbReference type="Proteomes" id="UP000250369">
    <property type="component" value="Unassembled WGS sequence"/>
</dbReference>
<dbReference type="InterPro" id="IPR029065">
    <property type="entry name" value="Enolase_C-like"/>
</dbReference>
<dbReference type="SUPFAM" id="SSF51604">
    <property type="entry name" value="Enolase C-terminal domain-like"/>
    <property type="match status" value="1"/>
</dbReference>
<evidence type="ECO:0000256" key="3">
    <source>
        <dbReference type="ARBA" id="ARBA00022842"/>
    </source>
</evidence>
<keyword evidence="3" id="KW-0460">Magnesium</keyword>
<dbReference type="PANTHER" id="PTHR13794:SF58">
    <property type="entry name" value="MITOCHONDRIAL ENOLASE SUPERFAMILY MEMBER 1"/>
    <property type="match status" value="1"/>
</dbReference>
<dbReference type="RefSeq" id="WP_113030279.1">
    <property type="nucleotide sequence ID" value="NZ_QMFB01000003.1"/>
</dbReference>
<dbReference type="SFLD" id="SFLDS00001">
    <property type="entry name" value="Enolase"/>
    <property type="match status" value="1"/>
</dbReference>
<protein>
    <submittedName>
        <fullName evidence="5">Mandelate racemase/muconate lactonizing enzyme family protein</fullName>
    </submittedName>
</protein>
<dbReference type="Gene3D" id="3.30.390.10">
    <property type="entry name" value="Enolase-like, N-terminal domain"/>
    <property type="match status" value="1"/>
</dbReference>